<dbReference type="Gene3D" id="2.40.30.10">
    <property type="entry name" value="Translation factors"/>
    <property type="match status" value="1"/>
</dbReference>
<dbReference type="InterPro" id="IPR001041">
    <property type="entry name" value="2Fe-2S_ferredoxin-type"/>
</dbReference>
<accession>A0A1D9GH50</accession>
<evidence type="ECO:0000259" key="2">
    <source>
        <dbReference type="PROSITE" id="PS51384"/>
    </source>
</evidence>
<dbReference type="GO" id="GO:0051536">
    <property type="term" value="F:iron-sulfur cluster binding"/>
    <property type="evidence" value="ECO:0007669"/>
    <property type="project" value="InterPro"/>
</dbReference>
<dbReference type="SUPFAM" id="SSF52343">
    <property type="entry name" value="Ferredoxin reductase-like, C-terminal NADP-linked domain"/>
    <property type="match status" value="1"/>
</dbReference>
<dbReference type="AlphaFoldDB" id="A0A1D9GH50"/>
<dbReference type="InterPro" id="IPR008333">
    <property type="entry name" value="Cbr1-like_FAD-bd_dom"/>
</dbReference>
<keyword evidence="4" id="KW-1185">Reference proteome</keyword>
<dbReference type="CDD" id="cd00207">
    <property type="entry name" value="fer2"/>
    <property type="match status" value="1"/>
</dbReference>
<protein>
    <submittedName>
        <fullName evidence="3">Oxidoreductase</fullName>
    </submittedName>
</protein>
<proteinExistence type="predicted"/>
<gene>
    <name evidence="3" type="ORF">BKP64_00145</name>
</gene>
<organism evidence="3 4">
    <name type="scientific">Marinobacter salinus</name>
    <dbReference type="NCBI Taxonomy" id="1874317"/>
    <lineage>
        <taxon>Bacteria</taxon>
        <taxon>Pseudomonadati</taxon>
        <taxon>Pseudomonadota</taxon>
        <taxon>Gammaproteobacteria</taxon>
        <taxon>Pseudomonadales</taxon>
        <taxon>Marinobacteraceae</taxon>
        <taxon>Marinobacter</taxon>
    </lineage>
</organism>
<dbReference type="InterPro" id="IPR050415">
    <property type="entry name" value="MRET"/>
</dbReference>
<reference evidence="3 4" key="1">
    <citation type="submission" date="2016-10" db="EMBL/GenBank/DDBJ databases">
        <title>Marinobacter salinus sp. nov., a moderately halophilic bacterium isolated from a tidal flat environment.</title>
        <authorList>
            <person name="Park S.-J."/>
        </authorList>
    </citation>
    <scope>NUCLEOTIDE SEQUENCE [LARGE SCALE GENOMIC DNA]</scope>
    <source>
        <strain evidence="3 4">Hb8</strain>
    </source>
</reference>
<dbReference type="OrthoDB" id="581532at2"/>
<sequence length="367" mass="40116">MLAKHTQSKTLLWLGRQLFNRENPAAFFDPLLERLNPMWVQAYTPARVEQVLEETSDTKTFVLRPADRWQGFEAGQHVNICAEVGGIRRTRTFSLSGSPILWQEQGLITLTIKRLAGGLVTNWLHDHLRIGAILGLGDAFGDFLIPEPAKPVLFIAGGSGITPILSQLETMPASDYAAPVTLLYFVRTPNDVIGEEKLRALAAHWSTLTLTIIYTHERATPRYLSEQDLETVPGIKAREVYLCGPKGLMDLANDLLHKQGISERNIHSTFFSAPQADLGDQALGGLVQFARSDVEVSSEGDANILQIAEAAGLSPRYGCRMGICHQCSCRKTSGTVINRLTGQTSGAGEESIQLCVSVPRGPISIDA</sequence>
<dbReference type="PANTHER" id="PTHR47354">
    <property type="entry name" value="NADH OXIDOREDUCTASE HCR"/>
    <property type="match status" value="1"/>
</dbReference>
<dbReference type="InterPro" id="IPR001433">
    <property type="entry name" value="OxRdtase_FAD/NAD-bd"/>
</dbReference>
<dbReference type="PANTHER" id="PTHR47354:SF3">
    <property type="entry name" value="OXIDOREDUCTASE-RELATED"/>
    <property type="match status" value="1"/>
</dbReference>
<dbReference type="CDD" id="cd06216">
    <property type="entry name" value="FNR_iron_sulfur_binding_2"/>
    <property type="match status" value="1"/>
</dbReference>
<evidence type="ECO:0000313" key="3">
    <source>
        <dbReference type="EMBL" id="AOY86710.1"/>
    </source>
</evidence>
<evidence type="ECO:0000256" key="1">
    <source>
        <dbReference type="ARBA" id="ARBA00034078"/>
    </source>
</evidence>
<dbReference type="InterPro" id="IPR017938">
    <property type="entry name" value="Riboflavin_synthase-like_b-brl"/>
</dbReference>
<dbReference type="KEGG" id="msq:BKP64_00145"/>
<dbReference type="Pfam" id="PF00111">
    <property type="entry name" value="Fer2"/>
    <property type="match status" value="1"/>
</dbReference>
<dbReference type="STRING" id="1874317.BKP64_00145"/>
<evidence type="ECO:0000313" key="4">
    <source>
        <dbReference type="Proteomes" id="UP000177445"/>
    </source>
</evidence>
<feature type="domain" description="FAD-binding FR-type" evidence="2">
    <location>
        <begin position="41"/>
        <end position="146"/>
    </location>
</feature>
<dbReference type="PRINTS" id="PR00371">
    <property type="entry name" value="FPNCR"/>
</dbReference>
<name>A0A1D9GH50_9GAMM</name>
<dbReference type="Proteomes" id="UP000177445">
    <property type="component" value="Chromosome"/>
</dbReference>
<dbReference type="InterPro" id="IPR012675">
    <property type="entry name" value="Beta-grasp_dom_sf"/>
</dbReference>
<dbReference type="Pfam" id="PF00175">
    <property type="entry name" value="NAD_binding_1"/>
    <property type="match status" value="1"/>
</dbReference>
<dbReference type="InterPro" id="IPR039261">
    <property type="entry name" value="FNR_nucleotide-bd"/>
</dbReference>
<dbReference type="RefSeq" id="WP_070964338.1">
    <property type="nucleotide sequence ID" value="NZ_CP017715.1"/>
</dbReference>
<dbReference type="EMBL" id="CP017715">
    <property type="protein sequence ID" value="AOY86710.1"/>
    <property type="molecule type" value="Genomic_DNA"/>
</dbReference>
<dbReference type="Pfam" id="PF00970">
    <property type="entry name" value="FAD_binding_6"/>
    <property type="match status" value="1"/>
</dbReference>
<dbReference type="SUPFAM" id="SSF63380">
    <property type="entry name" value="Riboflavin synthase domain-like"/>
    <property type="match status" value="1"/>
</dbReference>
<dbReference type="InterPro" id="IPR017927">
    <property type="entry name" value="FAD-bd_FR_type"/>
</dbReference>
<dbReference type="Gene3D" id="3.10.20.30">
    <property type="match status" value="1"/>
</dbReference>
<dbReference type="PROSITE" id="PS51384">
    <property type="entry name" value="FAD_FR"/>
    <property type="match status" value="1"/>
</dbReference>
<dbReference type="InterPro" id="IPR036010">
    <property type="entry name" value="2Fe-2S_ferredoxin-like_sf"/>
</dbReference>
<dbReference type="PRINTS" id="PR00410">
    <property type="entry name" value="PHEHYDRXLASE"/>
</dbReference>
<dbReference type="GO" id="GO:0016491">
    <property type="term" value="F:oxidoreductase activity"/>
    <property type="evidence" value="ECO:0007669"/>
    <property type="project" value="InterPro"/>
</dbReference>
<dbReference type="Gene3D" id="3.40.50.80">
    <property type="entry name" value="Nucleotide-binding domain of ferredoxin-NADP reductase (FNR) module"/>
    <property type="match status" value="1"/>
</dbReference>
<dbReference type="InterPro" id="IPR001709">
    <property type="entry name" value="Flavoprot_Pyr_Nucl_cyt_Rdtase"/>
</dbReference>
<comment type="cofactor">
    <cofactor evidence="1">
        <name>[2Fe-2S] cluster</name>
        <dbReference type="ChEBI" id="CHEBI:190135"/>
    </cofactor>
</comment>
<dbReference type="SUPFAM" id="SSF54292">
    <property type="entry name" value="2Fe-2S ferredoxin-like"/>
    <property type="match status" value="1"/>
</dbReference>